<reference evidence="7 8" key="1">
    <citation type="submission" date="2019-04" db="EMBL/GenBank/DDBJ databases">
        <title>Natronomonas sp. F20-122 a newhaloarchaeon isolated from a saline saltern of Isla Bacuta, Huelva, Spain.</title>
        <authorList>
            <person name="Duran-Viseras A."/>
            <person name="Sanchez-Porro C."/>
            <person name="Ventosa A."/>
        </authorList>
    </citation>
    <scope>NUCLEOTIDE SEQUENCE [LARGE SCALE GENOMIC DNA]</scope>
    <source>
        <strain evidence="7 8">F20-122</strain>
    </source>
</reference>
<dbReference type="GO" id="GO:0051537">
    <property type="term" value="F:2 iron, 2 sulfur cluster binding"/>
    <property type="evidence" value="ECO:0007669"/>
    <property type="project" value="UniProtKB-KW"/>
</dbReference>
<dbReference type="EMBL" id="QKNX01000009">
    <property type="protein sequence ID" value="TKR24424.1"/>
    <property type="molecule type" value="Genomic_DNA"/>
</dbReference>
<organism evidence="7 8">
    <name type="scientific">Natronomonas salsuginis</name>
    <dbReference type="NCBI Taxonomy" id="2217661"/>
    <lineage>
        <taxon>Archaea</taxon>
        <taxon>Methanobacteriati</taxon>
        <taxon>Methanobacteriota</taxon>
        <taxon>Stenosarchaea group</taxon>
        <taxon>Halobacteria</taxon>
        <taxon>Halobacteriales</taxon>
        <taxon>Natronomonadaceae</taxon>
        <taxon>Natronomonas</taxon>
    </lineage>
</organism>
<comment type="caution">
    <text evidence="7">The sequence shown here is derived from an EMBL/GenBank/DDBJ whole genome shotgun (WGS) entry which is preliminary data.</text>
</comment>
<name>A0A4U5J717_9EURY</name>
<dbReference type="PANTHER" id="PTHR21496">
    <property type="entry name" value="FERREDOXIN-RELATED"/>
    <property type="match status" value="1"/>
</dbReference>
<dbReference type="PANTHER" id="PTHR21496:SF0">
    <property type="entry name" value="RIESKE DOMAIN-CONTAINING PROTEIN"/>
    <property type="match status" value="1"/>
</dbReference>
<dbReference type="Proteomes" id="UP000308037">
    <property type="component" value="Unassembled WGS sequence"/>
</dbReference>
<comment type="cofactor">
    <cofactor evidence="5">
        <name>[2Fe-2S] cluster</name>
        <dbReference type="ChEBI" id="CHEBI:190135"/>
    </cofactor>
</comment>
<evidence type="ECO:0000256" key="4">
    <source>
        <dbReference type="ARBA" id="ARBA00023014"/>
    </source>
</evidence>
<dbReference type="GO" id="GO:0046872">
    <property type="term" value="F:metal ion binding"/>
    <property type="evidence" value="ECO:0007669"/>
    <property type="project" value="UniProtKB-KW"/>
</dbReference>
<keyword evidence="3" id="KW-0408">Iron</keyword>
<sequence length="126" mass="14186">MSSEPVETDDGKTLYPVEPAANLGEGERITVNIKGREITLFNSNDEFHAVLNFCPHQGGPLCEGLLDGTLTMEDWEWTYSCDGEIVSCPWHGWEFDIKTGEHLSKSDYRVPTYDVVVRDGEVYVVE</sequence>
<dbReference type="PROSITE" id="PS51296">
    <property type="entry name" value="RIESKE"/>
    <property type="match status" value="1"/>
</dbReference>
<evidence type="ECO:0000313" key="8">
    <source>
        <dbReference type="Proteomes" id="UP000308037"/>
    </source>
</evidence>
<dbReference type="Gene3D" id="2.102.10.10">
    <property type="entry name" value="Rieske [2Fe-2S] iron-sulphur domain"/>
    <property type="match status" value="1"/>
</dbReference>
<gene>
    <name evidence="7" type="ORF">DM868_14410</name>
</gene>
<dbReference type="Pfam" id="PF00355">
    <property type="entry name" value="Rieske"/>
    <property type="match status" value="1"/>
</dbReference>
<dbReference type="InterPro" id="IPR036922">
    <property type="entry name" value="Rieske_2Fe-2S_sf"/>
</dbReference>
<dbReference type="AlphaFoldDB" id="A0A4U5J717"/>
<feature type="domain" description="Rieske" evidence="6">
    <location>
        <begin position="15"/>
        <end position="124"/>
    </location>
</feature>
<accession>A0A4U5J717</accession>
<evidence type="ECO:0000256" key="2">
    <source>
        <dbReference type="ARBA" id="ARBA00022723"/>
    </source>
</evidence>
<evidence type="ECO:0000256" key="3">
    <source>
        <dbReference type="ARBA" id="ARBA00023004"/>
    </source>
</evidence>
<keyword evidence="1" id="KW-0001">2Fe-2S</keyword>
<keyword evidence="4" id="KW-0411">Iron-sulfur</keyword>
<proteinExistence type="predicted"/>
<keyword evidence="8" id="KW-1185">Reference proteome</keyword>
<dbReference type="InterPro" id="IPR017941">
    <property type="entry name" value="Rieske_2Fe-2S"/>
</dbReference>
<protein>
    <submittedName>
        <fullName evidence="7">Rieske (2Fe-2S) protein</fullName>
    </submittedName>
</protein>
<evidence type="ECO:0000259" key="6">
    <source>
        <dbReference type="PROSITE" id="PS51296"/>
    </source>
</evidence>
<dbReference type="RefSeq" id="WP_137277541.1">
    <property type="nucleotide sequence ID" value="NZ_QKNX01000009.1"/>
</dbReference>
<keyword evidence="2" id="KW-0479">Metal-binding</keyword>
<evidence type="ECO:0000256" key="5">
    <source>
        <dbReference type="ARBA" id="ARBA00034078"/>
    </source>
</evidence>
<dbReference type="OrthoDB" id="6837at2157"/>
<evidence type="ECO:0000256" key="1">
    <source>
        <dbReference type="ARBA" id="ARBA00022714"/>
    </source>
</evidence>
<evidence type="ECO:0000313" key="7">
    <source>
        <dbReference type="EMBL" id="TKR24424.1"/>
    </source>
</evidence>
<dbReference type="SUPFAM" id="SSF50022">
    <property type="entry name" value="ISP domain"/>
    <property type="match status" value="1"/>
</dbReference>